<dbReference type="RefSeq" id="WP_198882985.1">
    <property type="nucleotide sequence ID" value="NZ_JAEKJA010000012.1"/>
</dbReference>
<dbReference type="EMBL" id="JAEKJA010000012">
    <property type="protein sequence ID" value="MBJ3777088.1"/>
    <property type="molecule type" value="Genomic_DNA"/>
</dbReference>
<dbReference type="Gene3D" id="3.40.50.300">
    <property type="entry name" value="P-loop containing nucleotide triphosphate hydrolases"/>
    <property type="match status" value="1"/>
</dbReference>
<dbReference type="AlphaFoldDB" id="A0A934MGY5"/>
<evidence type="ECO:0000313" key="1">
    <source>
        <dbReference type="EMBL" id="MBJ3777088.1"/>
    </source>
</evidence>
<accession>A0A934MGY5</accession>
<dbReference type="SUPFAM" id="SSF52540">
    <property type="entry name" value="P-loop containing nucleoside triphosphate hydrolases"/>
    <property type="match status" value="1"/>
</dbReference>
<evidence type="ECO:0000313" key="2">
    <source>
        <dbReference type="Proteomes" id="UP000609531"/>
    </source>
</evidence>
<keyword evidence="2" id="KW-1185">Reference proteome</keyword>
<reference evidence="1" key="1">
    <citation type="submission" date="2020-12" db="EMBL/GenBank/DDBJ databases">
        <title>Bacterial taxonomy.</title>
        <authorList>
            <person name="Pan X."/>
        </authorList>
    </citation>
    <scope>NUCLEOTIDE SEQUENCE</scope>
    <source>
        <strain evidence="1">B2012</strain>
    </source>
</reference>
<sequence>MIHMQKCAGTAFAKSIIRRQPDALYWGYDPEGELRSKAWASIGLWKHSTAYEIYNAVPRKTWNAAYKVLVSARHPVERTLSHYAHYVHKHKLDMSLHTFIHSSHLSTIQQYITSPDGAILVDDIVMFDQLEEGLARVRKNTALPALELKIENQNRKKTDILSTTVLEQPDLRYLKSICRWELNYFGWEA</sequence>
<dbReference type="InterPro" id="IPR027417">
    <property type="entry name" value="P-loop_NTPase"/>
</dbReference>
<gene>
    <name evidence="1" type="ORF">JCR33_15375</name>
</gene>
<organism evidence="1 2">
    <name type="scientific">Acuticoccus mangrovi</name>
    <dbReference type="NCBI Taxonomy" id="2796142"/>
    <lineage>
        <taxon>Bacteria</taxon>
        <taxon>Pseudomonadati</taxon>
        <taxon>Pseudomonadota</taxon>
        <taxon>Alphaproteobacteria</taxon>
        <taxon>Hyphomicrobiales</taxon>
        <taxon>Amorphaceae</taxon>
        <taxon>Acuticoccus</taxon>
    </lineage>
</organism>
<protein>
    <recommendedName>
        <fullName evidence="3">Sulfotransferase family protein</fullName>
    </recommendedName>
</protein>
<name>A0A934MGY5_9HYPH</name>
<comment type="caution">
    <text evidence="1">The sequence shown here is derived from an EMBL/GenBank/DDBJ whole genome shotgun (WGS) entry which is preliminary data.</text>
</comment>
<proteinExistence type="predicted"/>
<dbReference type="Proteomes" id="UP000609531">
    <property type="component" value="Unassembled WGS sequence"/>
</dbReference>
<evidence type="ECO:0008006" key="3">
    <source>
        <dbReference type="Google" id="ProtNLM"/>
    </source>
</evidence>